<dbReference type="PANTHER" id="PTHR22744">
    <property type="entry name" value="HELIX LOOP HELIX PROTEIN 21-RELATED"/>
    <property type="match status" value="1"/>
</dbReference>
<dbReference type="EMBL" id="CAJNOK010028510">
    <property type="protein sequence ID" value="CAF1435767.1"/>
    <property type="molecule type" value="Genomic_DNA"/>
</dbReference>
<feature type="coiled-coil region" evidence="1">
    <location>
        <begin position="193"/>
        <end position="227"/>
    </location>
</feature>
<dbReference type="Proteomes" id="UP000682733">
    <property type="component" value="Unassembled WGS sequence"/>
</dbReference>
<evidence type="ECO:0000259" key="2">
    <source>
        <dbReference type="PROSITE" id="PS50097"/>
    </source>
</evidence>
<dbReference type="CDD" id="cd18186">
    <property type="entry name" value="BTB_POZ_ZBTB_KLHL-like"/>
    <property type="match status" value="1"/>
</dbReference>
<protein>
    <recommendedName>
        <fullName evidence="2">BTB domain-containing protein</fullName>
    </recommendedName>
</protein>
<evidence type="ECO:0000313" key="3">
    <source>
        <dbReference type="EMBL" id="CAF1435767.1"/>
    </source>
</evidence>
<dbReference type="SMART" id="SM00225">
    <property type="entry name" value="BTB"/>
    <property type="match status" value="1"/>
</dbReference>
<comment type="caution">
    <text evidence="4">The sequence shown here is derived from an EMBL/GenBank/DDBJ whole genome shotgun (WGS) entry which is preliminary data.</text>
</comment>
<sequence length="235" mass="27324">IMDEIDDSSNSFSSADELCDLTLIVENKKIYAHKAVLAKVSPVFNRMFCSGFKESSAKEITLPDKKYEEIVELLQCLYPNILKPVDAENAQVLLSLSEEYGILILKKQIEKYFITVVTNSHDSTKTNYGNALKLKIENILNLLILAQIYRLNKLELEIIEFLSAYDDEQLEKYDVYKQQLDIDFKFKVLKLFSKKQQDKLKEKTIKLKELEDKCTRQKFDIVRLTNELDALKHIV</sequence>
<dbReference type="InterPro" id="IPR000210">
    <property type="entry name" value="BTB/POZ_dom"/>
</dbReference>
<reference evidence="4" key="1">
    <citation type="submission" date="2021-02" db="EMBL/GenBank/DDBJ databases">
        <authorList>
            <person name="Nowell W R."/>
        </authorList>
    </citation>
    <scope>NUCLEOTIDE SEQUENCE</scope>
</reference>
<dbReference type="AlphaFoldDB" id="A0A8S2SJN6"/>
<dbReference type="Gene3D" id="3.30.710.10">
    <property type="entry name" value="Potassium Channel Kv1.1, Chain A"/>
    <property type="match status" value="1"/>
</dbReference>
<name>A0A8S2SJN6_9BILA</name>
<feature type="non-terminal residue" evidence="4">
    <location>
        <position position="1"/>
    </location>
</feature>
<accession>A0A8S2SJN6</accession>
<feature type="domain" description="BTB" evidence="2">
    <location>
        <begin position="19"/>
        <end position="86"/>
    </location>
</feature>
<dbReference type="InterPro" id="IPR011333">
    <property type="entry name" value="SKP1/BTB/POZ_sf"/>
</dbReference>
<evidence type="ECO:0000256" key="1">
    <source>
        <dbReference type="SAM" id="Coils"/>
    </source>
</evidence>
<evidence type="ECO:0000313" key="5">
    <source>
        <dbReference type="Proteomes" id="UP000682733"/>
    </source>
</evidence>
<dbReference type="EMBL" id="CAJOBA010050304">
    <property type="protein sequence ID" value="CAF4233039.1"/>
    <property type="molecule type" value="Genomic_DNA"/>
</dbReference>
<organism evidence="4 5">
    <name type="scientific">Didymodactylos carnosus</name>
    <dbReference type="NCBI Taxonomy" id="1234261"/>
    <lineage>
        <taxon>Eukaryota</taxon>
        <taxon>Metazoa</taxon>
        <taxon>Spiralia</taxon>
        <taxon>Gnathifera</taxon>
        <taxon>Rotifera</taxon>
        <taxon>Eurotatoria</taxon>
        <taxon>Bdelloidea</taxon>
        <taxon>Philodinida</taxon>
        <taxon>Philodinidae</taxon>
        <taxon>Didymodactylos</taxon>
    </lineage>
</organism>
<proteinExistence type="predicted"/>
<dbReference type="PROSITE" id="PS50097">
    <property type="entry name" value="BTB"/>
    <property type="match status" value="1"/>
</dbReference>
<dbReference type="Pfam" id="PF00651">
    <property type="entry name" value="BTB"/>
    <property type="match status" value="1"/>
</dbReference>
<dbReference type="SUPFAM" id="SSF54695">
    <property type="entry name" value="POZ domain"/>
    <property type="match status" value="1"/>
</dbReference>
<dbReference type="Proteomes" id="UP000677228">
    <property type="component" value="Unassembled WGS sequence"/>
</dbReference>
<evidence type="ECO:0000313" key="4">
    <source>
        <dbReference type="EMBL" id="CAF4233039.1"/>
    </source>
</evidence>
<dbReference type="PANTHER" id="PTHR22744:SF17">
    <property type="entry name" value="BTB DOMAIN-CONTAINING PROTEIN"/>
    <property type="match status" value="1"/>
</dbReference>
<keyword evidence="1" id="KW-0175">Coiled coil</keyword>
<gene>
    <name evidence="3" type="ORF">OVA965_LOCUS34235</name>
    <name evidence="4" type="ORF">TMI583_LOCUS35148</name>
</gene>